<feature type="non-terminal residue" evidence="1">
    <location>
        <position position="76"/>
    </location>
</feature>
<accession>A0AC60P2L9</accession>
<reference evidence="1 2" key="1">
    <citation type="journal article" date="2020" name="Cell">
        <title>Large-Scale Comparative Analyses of Tick Genomes Elucidate Their Genetic Diversity and Vector Capacities.</title>
        <authorList>
            <consortium name="Tick Genome and Microbiome Consortium (TIGMIC)"/>
            <person name="Jia N."/>
            <person name="Wang J."/>
            <person name="Shi W."/>
            <person name="Du L."/>
            <person name="Sun Y."/>
            <person name="Zhan W."/>
            <person name="Jiang J.F."/>
            <person name="Wang Q."/>
            <person name="Zhang B."/>
            <person name="Ji P."/>
            <person name="Bell-Sakyi L."/>
            <person name="Cui X.M."/>
            <person name="Yuan T.T."/>
            <person name="Jiang B.G."/>
            <person name="Yang W.F."/>
            <person name="Lam T.T."/>
            <person name="Chang Q.C."/>
            <person name="Ding S.J."/>
            <person name="Wang X.J."/>
            <person name="Zhu J.G."/>
            <person name="Ruan X.D."/>
            <person name="Zhao L."/>
            <person name="Wei J.T."/>
            <person name="Ye R.Z."/>
            <person name="Que T.C."/>
            <person name="Du C.H."/>
            <person name="Zhou Y.H."/>
            <person name="Cheng J.X."/>
            <person name="Dai P.F."/>
            <person name="Guo W.B."/>
            <person name="Han X.H."/>
            <person name="Huang E.J."/>
            <person name="Li L.F."/>
            <person name="Wei W."/>
            <person name="Gao Y.C."/>
            <person name="Liu J.Z."/>
            <person name="Shao H.Z."/>
            <person name="Wang X."/>
            <person name="Wang C.C."/>
            <person name="Yang T.C."/>
            <person name="Huo Q.B."/>
            <person name="Li W."/>
            <person name="Chen H.Y."/>
            <person name="Chen S.E."/>
            <person name="Zhou L.G."/>
            <person name="Ni X.B."/>
            <person name="Tian J.H."/>
            <person name="Sheng Y."/>
            <person name="Liu T."/>
            <person name="Pan Y.S."/>
            <person name="Xia L.Y."/>
            <person name="Li J."/>
            <person name="Zhao F."/>
            <person name="Cao W.C."/>
        </authorList>
    </citation>
    <scope>NUCLEOTIDE SEQUENCE [LARGE SCALE GENOMIC DNA]</scope>
    <source>
        <strain evidence="1">Iper-2018</strain>
    </source>
</reference>
<proteinExistence type="predicted"/>
<protein>
    <submittedName>
        <fullName evidence="1">Uncharacterized protein</fullName>
    </submittedName>
</protein>
<comment type="caution">
    <text evidence="1">The sequence shown here is derived from an EMBL/GenBank/DDBJ whole genome shotgun (WGS) entry which is preliminary data.</text>
</comment>
<keyword evidence="2" id="KW-1185">Reference proteome</keyword>
<feature type="non-terminal residue" evidence="1">
    <location>
        <position position="1"/>
    </location>
</feature>
<evidence type="ECO:0000313" key="2">
    <source>
        <dbReference type="Proteomes" id="UP000805193"/>
    </source>
</evidence>
<dbReference type="Proteomes" id="UP000805193">
    <property type="component" value="Unassembled WGS sequence"/>
</dbReference>
<organism evidence="1 2">
    <name type="scientific">Ixodes persulcatus</name>
    <name type="common">Taiga tick</name>
    <dbReference type="NCBI Taxonomy" id="34615"/>
    <lineage>
        <taxon>Eukaryota</taxon>
        <taxon>Metazoa</taxon>
        <taxon>Ecdysozoa</taxon>
        <taxon>Arthropoda</taxon>
        <taxon>Chelicerata</taxon>
        <taxon>Arachnida</taxon>
        <taxon>Acari</taxon>
        <taxon>Parasitiformes</taxon>
        <taxon>Ixodida</taxon>
        <taxon>Ixodoidea</taxon>
        <taxon>Ixodidae</taxon>
        <taxon>Ixodinae</taxon>
        <taxon>Ixodes</taxon>
    </lineage>
</organism>
<evidence type="ECO:0000313" key="1">
    <source>
        <dbReference type="EMBL" id="KAG0413600.1"/>
    </source>
</evidence>
<gene>
    <name evidence="1" type="ORF">HPB47_009253</name>
</gene>
<name>A0AC60P2L9_IXOPE</name>
<dbReference type="EMBL" id="JABSTQ010011246">
    <property type="protein sequence ID" value="KAG0413600.1"/>
    <property type="molecule type" value="Genomic_DNA"/>
</dbReference>
<sequence>NPVLFPDSAIARKMSLGLTKCQAIATNVLAPASVTRCISTLQELIIADGSLDTRPSFSVATDAANHGNIKLYPLAV</sequence>